<dbReference type="AlphaFoldDB" id="D5A7U6"/>
<evidence type="ECO:0000256" key="1">
    <source>
        <dbReference type="SAM" id="MobiDB-lite"/>
    </source>
</evidence>
<proteinExistence type="evidence at transcript level"/>
<reference evidence="2" key="1">
    <citation type="submission" date="2010-04" db="EMBL/GenBank/DDBJ databases">
        <authorList>
            <person name="Reid K.E."/>
            <person name="Liao N."/>
            <person name="Chan S."/>
            <person name="Docking R."/>
            <person name="Taylor G."/>
            <person name="Moore R."/>
            <person name="Mayo M."/>
            <person name="Munro S."/>
            <person name="King J."/>
            <person name="Yanchuk A."/>
            <person name="Holt R."/>
            <person name="Jones S."/>
            <person name="Marra M."/>
            <person name="Ritland C.E."/>
            <person name="Ritland K."/>
            <person name="Bohlmann J."/>
        </authorList>
    </citation>
    <scope>NUCLEOTIDE SEQUENCE</scope>
    <source>
        <tissue evidence="2">Buds collected with no treatment. Collection October 2007</tissue>
    </source>
</reference>
<accession>D5A7U6</accession>
<name>D5A7U6_PICSI</name>
<organism evidence="2">
    <name type="scientific">Picea sitchensis</name>
    <name type="common">Sitka spruce</name>
    <name type="synonym">Pinus sitchensis</name>
    <dbReference type="NCBI Taxonomy" id="3332"/>
    <lineage>
        <taxon>Eukaryota</taxon>
        <taxon>Viridiplantae</taxon>
        <taxon>Streptophyta</taxon>
        <taxon>Embryophyta</taxon>
        <taxon>Tracheophyta</taxon>
        <taxon>Spermatophyta</taxon>
        <taxon>Pinopsida</taxon>
        <taxon>Pinidae</taxon>
        <taxon>Conifers I</taxon>
        <taxon>Pinales</taxon>
        <taxon>Pinaceae</taxon>
        <taxon>Picea</taxon>
    </lineage>
</organism>
<feature type="region of interest" description="Disordered" evidence="1">
    <location>
        <begin position="72"/>
        <end position="100"/>
    </location>
</feature>
<dbReference type="EMBL" id="BT122226">
    <property type="protein sequence ID" value="ADE75615.1"/>
    <property type="molecule type" value="mRNA"/>
</dbReference>
<sequence>MCNGSRGITIGMFQKGWTNYTANTKILSMQFGVLRLVVGTLRQQGKLELQGKRKWELRLEWKMKRLMLRAEAANPEDEARAQKRTINPPMPIDVGTDSEE</sequence>
<evidence type="ECO:0000313" key="2">
    <source>
        <dbReference type="EMBL" id="ADE75615.1"/>
    </source>
</evidence>
<protein>
    <submittedName>
        <fullName evidence="2">Uncharacterized protein</fullName>
    </submittedName>
</protein>